<sequence length="780" mass="79231">MTHTIARRILLETGRGLAVLATAGLLVLGMLGALPASAAEPPSPDGTGVTVLAADAADAQSADEATDAVGTCADLTPTTGAPNTAHEQGDGALTVEHCSSAGLPGEYITVHGTGFAQRTQVVGRPAPQMTFKLDDNSGHFDAPQEAGTVNASGWVTVTDPALLPDANGEFTVRLRLPDTLAAGEAHWVRLLAGTEDGGQQVSMHAMFRVGEPPQAGDPTLETADGAASAEVAQGDELTVRGASFTRTDGPVSFRLTGPGDQTLAATAEPGADGGFVTSVLIPADLAPGDWQLVAEQTTDDGTAAARLPVTVDTPQPRITTGLDTVAVTESADVDLTITVGGLPRPTVIWEHSTDGGATWATVETDDAARGTVTHAITRAGQADAGLYRATATNAHGSVQTLGALTVGPAATTTTGGTVRPEGWNCESTDLHTDGGEGACIVPKVRSGGTLHLEGTGWKTADGTLGSCIAIKFDGGAVDAANPPTTDTTGVCRGGGTSANVFAYVKADDTTGDWIADVPIPTRANSSALAAEGVDWADGERHSVTLLTGSSRSGDRTRSEQLGFGIGVRVDPAAAGTTETVDRVIVQQAAASTTSVPVTTVDRIVSAAQTTDAGRPEITPAAPVDDESELTEVNAGDLTVQQDGTVLTVTFPDLEPGAWVYLHAWPGPQAVDWIQLDADRTVRFDIAALEPGDHRFSFVGQTGQLVGWVAGQVPGESTRRTFDAGSAADAGADGPGNGTSWNGPLLIGAFGVLLAGLLVTTTIGVVDARTGSARAGRGEIA</sequence>
<dbReference type="RefSeq" id="WP_158036750.1">
    <property type="nucleotide sequence ID" value="NZ_BAAAZV010000020.1"/>
</dbReference>
<keyword evidence="1" id="KW-0472">Membrane</keyword>
<dbReference type="InterPro" id="IPR006311">
    <property type="entry name" value="TAT_signal"/>
</dbReference>
<feature type="signal peptide" evidence="2">
    <location>
        <begin position="1"/>
        <end position="38"/>
    </location>
</feature>
<feature type="domain" description="Immunoglobulin I-set" evidence="3">
    <location>
        <begin position="316"/>
        <end position="406"/>
    </location>
</feature>
<evidence type="ECO:0000313" key="4">
    <source>
        <dbReference type="EMBL" id="KAB1631333.1"/>
    </source>
</evidence>
<name>A0A7C8BP43_9MICO</name>
<keyword evidence="2" id="KW-0732">Signal</keyword>
<dbReference type="GO" id="GO:0005975">
    <property type="term" value="P:carbohydrate metabolic process"/>
    <property type="evidence" value="ECO:0007669"/>
    <property type="project" value="UniProtKB-ARBA"/>
</dbReference>
<feature type="chain" id="PRO_5028981242" description="Immunoglobulin I-set domain-containing protein" evidence="2">
    <location>
        <begin position="39"/>
        <end position="780"/>
    </location>
</feature>
<dbReference type="Gene3D" id="2.60.40.10">
    <property type="entry name" value="Immunoglobulins"/>
    <property type="match status" value="1"/>
</dbReference>
<dbReference type="EMBL" id="WBKA01000007">
    <property type="protein sequence ID" value="KAB1631333.1"/>
    <property type="molecule type" value="Genomic_DNA"/>
</dbReference>
<dbReference type="InterPro" id="IPR013783">
    <property type="entry name" value="Ig-like_fold"/>
</dbReference>
<feature type="transmembrane region" description="Helical" evidence="1">
    <location>
        <begin position="744"/>
        <end position="765"/>
    </location>
</feature>
<dbReference type="InterPro" id="IPR013098">
    <property type="entry name" value="Ig_I-set"/>
</dbReference>
<reference evidence="4 5" key="1">
    <citation type="submission" date="2019-09" db="EMBL/GenBank/DDBJ databases">
        <title>Phylogeny of genus Pseudoclavibacter and closely related genus.</title>
        <authorList>
            <person name="Li Y."/>
        </authorList>
    </citation>
    <scope>NUCLEOTIDE SEQUENCE [LARGE SCALE GENOMIC DNA]</scope>
    <source>
        <strain evidence="4 5">JCM 16921</strain>
    </source>
</reference>
<accession>A0A7C8BP43</accession>
<evidence type="ECO:0000259" key="3">
    <source>
        <dbReference type="Pfam" id="PF07679"/>
    </source>
</evidence>
<dbReference type="InterPro" id="IPR036179">
    <property type="entry name" value="Ig-like_dom_sf"/>
</dbReference>
<dbReference type="Pfam" id="PF07679">
    <property type="entry name" value="I-set"/>
    <property type="match status" value="1"/>
</dbReference>
<dbReference type="OrthoDB" id="9813435at2"/>
<keyword evidence="5" id="KW-1185">Reference proteome</keyword>
<organism evidence="4 5">
    <name type="scientific">Pseudoclavibacter caeni</name>
    <dbReference type="NCBI Taxonomy" id="908846"/>
    <lineage>
        <taxon>Bacteria</taxon>
        <taxon>Bacillati</taxon>
        <taxon>Actinomycetota</taxon>
        <taxon>Actinomycetes</taxon>
        <taxon>Micrococcales</taxon>
        <taxon>Microbacteriaceae</taxon>
        <taxon>Pseudoclavibacter</taxon>
    </lineage>
</organism>
<keyword evidence="1" id="KW-0812">Transmembrane</keyword>
<dbReference type="PROSITE" id="PS51318">
    <property type="entry name" value="TAT"/>
    <property type="match status" value="1"/>
</dbReference>
<evidence type="ECO:0000313" key="5">
    <source>
        <dbReference type="Proteomes" id="UP000481339"/>
    </source>
</evidence>
<comment type="caution">
    <text evidence="4">The sequence shown here is derived from an EMBL/GenBank/DDBJ whole genome shotgun (WGS) entry which is preliminary data.</text>
</comment>
<evidence type="ECO:0000256" key="1">
    <source>
        <dbReference type="SAM" id="Phobius"/>
    </source>
</evidence>
<evidence type="ECO:0000256" key="2">
    <source>
        <dbReference type="SAM" id="SignalP"/>
    </source>
</evidence>
<proteinExistence type="predicted"/>
<protein>
    <recommendedName>
        <fullName evidence="3">Immunoglobulin I-set domain-containing protein</fullName>
    </recommendedName>
</protein>
<dbReference type="AlphaFoldDB" id="A0A7C8BP43"/>
<dbReference type="SUPFAM" id="SSF48726">
    <property type="entry name" value="Immunoglobulin"/>
    <property type="match status" value="1"/>
</dbReference>
<gene>
    <name evidence="4" type="ORF">F8O02_08145</name>
</gene>
<dbReference type="Proteomes" id="UP000481339">
    <property type="component" value="Unassembled WGS sequence"/>
</dbReference>
<keyword evidence="1" id="KW-1133">Transmembrane helix</keyword>